<dbReference type="FunFam" id="2.170.150.20:FF:000003">
    <property type="entry name" value="Peptide methionine sulfoxide reductase MsrB"/>
    <property type="match status" value="1"/>
</dbReference>
<dbReference type="OrthoDB" id="77405at2759"/>
<evidence type="ECO:0000256" key="1">
    <source>
        <dbReference type="ARBA" id="ARBA00005591"/>
    </source>
</evidence>
<evidence type="ECO:0000256" key="4">
    <source>
        <dbReference type="ARBA" id="ARBA00011017"/>
    </source>
</evidence>
<dbReference type="GO" id="GO:0033743">
    <property type="term" value="F:peptide-methionine (R)-S-oxide reductase activity"/>
    <property type="evidence" value="ECO:0007669"/>
    <property type="project" value="UniProtKB-EC"/>
</dbReference>
<evidence type="ECO:0000256" key="3">
    <source>
        <dbReference type="ARBA" id="ARBA00008076"/>
    </source>
</evidence>
<dbReference type="RefSeq" id="XP_004185638.1">
    <property type="nucleotide sequence ID" value="XM_004185590.1"/>
</dbReference>
<comment type="cofactor">
    <cofactor evidence="8">
        <name>Zn(2+)</name>
        <dbReference type="ChEBI" id="CHEBI:29105"/>
    </cofactor>
    <text evidence="8">Binds 1 zinc ion per subunit.</text>
</comment>
<dbReference type="GO" id="GO:0008113">
    <property type="term" value="F:peptide-methionine (S)-S-oxide reductase activity"/>
    <property type="evidence" value="ECO:0007669"/>
    <property type="project" value="InterPro"/>
</dbReference>
<comment type="catalytic activity">
    <reaction evidence="8">
        <text>L-methionyl-[protein] + [thioredoxin]-disulfide + H2O = L-methionyl-(R)-S-oxide-[protein] + [thioredoxin]-dithiol</text>
        <dbReference type="Rhea" id="RHEA:24164"/>
        <dbReference type="Rhea" id="RHEA-COMP:10698"/>
        <dbReference type="Rhea" id="RHEA-COMP:10700"/>
        <dbReference type="Rhea" id="RHEA-COMP:12313"/>
        <dbReference type="Rhea" id="RHEA-COMP:12314"/>
        <dbReference type="ChEBI" id="CHEBI:15377"/>
        <dbReference type="ChEBI" id="CHEBI:16044"/>
        <dbReference type="ChEBI" id="CHEBI:29950"/>
        <dbReference type="ChEBI" id="CHEBI:45764"/>
        <dbReference type="ChEBI" id="CHEBI:50058"/>
        <dbReference type="EC" id="1.8.4.12"/>
    </reaction>
</comment>
<dbReference type="Pfam" id="PF01625">
    <property type="entry name" value="PMSR"/>
    <property type="match status" value="1"/>
</dbReference>
<reference evidence="10 11" key="1">
    <citation type="submission" date="2012-10" db="EMBL/GenBank/DDBJ databases">
        <authorList>
            <person name="Zafar N."/>
            <person name="Inman J."/>
            <person name="Hall N."/>
            <person name="Lorenzi H."/>
            <person name="Caler E."/>
        </authorList>
    </citation>
    <scope>NUCLEOTIDE SEQUENCE [LARGE SCALE GENOMIC DNA]</scope>
    <source>
        <strain evidence="10 11">IP1</strain>
    </source>
</reference>
<dbReference type="GeneID" id="14885220"/>
<dbReference type="SUPFAM" id="SSF51316">
    <property type="entry name" value="Mss4-like"/>
    <property type="match status" value="1"/>
</dbReference>
<keyword evidence="5 8" id="KW-0560">Oxidoreductase</keyword>
<dbReference type="EMBL" id="KB207005">
    <property type="protein sequence ID" value="ELP86292.1"/>
    <property type="molecule type" value="Genomic_DNA"/>
</dbReference>
<evidence type="ECO:0000256" key="2">
    <source>
        <dbReference type="ARBA" id="ARBA00007174"/>
    </source>
</evidence>
<dbReference type="AlphaFoldDB" id="A0A0A1TY14"/>
<dbReference type="GO" id="GO:0006979">
    <property type="term" value="P:response to oxidative stress"/>
    <property type="evidence" value="ECO:0007669"/>
    <property type="project" value="InterPro"/>
</dbReference>
<dbReference type="PROSITE" id="PS51790">
    <property type="entry name" value="MSRB"/>
    <property type="match status" value="1"/>
</dbReference>
<keyword evidence="8" id="KW-0862">Zinc</keyword>
<dbReference type="HAMAP" id="MF_01400">
    <property type="entry name" value="MsrB"/>
    <property type="match status" value="1"/>
</dbReference>
<evidence type="ECO:0000256" key="5">
    <source>
        <dbReference type="ARBA" id="ARBA00023002"/>
    </source>
</evidence>
<feature type="domain" description="MsrB" evidence="9">
    <location>
        <begin position="180"/>
        <end position="303"/>
    </location>
</feature>
<comment type="similarity">
    <text evidence="2 8">Belongs to the MsrB Met sulfoxide reductase family.</text>
</comment>
<dbReference type="GO" id="GO:0005737">
    <property type="term" value="C:cytoplasm"/>
    <property type="evidence" value="ECO:0007669"/>
    <property type="project" value="TreeGrafter"/>
</dbReference>
<keyword evidence="6" id="KW-0511">Multifunctional enzyme</keyword>
<dbReference type="InterPro" id="IPR002569">
    <property type="entry name" value="Met_Sox_Rdtase_MsrA_dom"/>
</dbReference>
<dbReference type="InterPro" id="IPR028427">
    <property type="entry name" value="Met_Sox_Rdtase_MsrB"/>
</dbReference>
<dbReference type="Pfam" id="PF01641">
    <property type="entry name" value="SelR"/>
    <property type="match status" value="1"/>
</dbReference>
<dbReference type="PANTHER" id="PTHR10173">
    <property type="entry name" value="METHIONINE SULFOXIDE REDUCTASE"/>
    <property type="match status" value="1"/>
</dbReference>
<evidence type="ECO:0000313" key="11">
    <source>
        <dbReference type="Proteomes" id="UP000014680"/>
    </source>
</evidence>
<dbReference type="InterPro" id="IPR011057">
    <property type="entry name" value="Mss4-like_sf"/>
</dbReference>
<evidence type="ECO:0000313" key="10">
    <source>
        <dbReference type="EMBL" id="ELP86292.1"/>
    </source>
</evidence>
<dbReference type="VEuPathDB" id="AmoebaDB:EIN_115060"/>
<keyword evidence="11" id="KW-1185">Reference proteome</keyword>
<dbReference type="Proteomes" id="UP000014680">
    <property type="component" value="Unassembled WGS sequence"/>
</dbReference>
<evidence type="ECO:0000256" key="6">
    <source>
        <dbReference type="ARBA" id="ARBA00023268"/>
    </source>
</evidence>
<evidence type="ECO:0000256" key="7">
    <source>
        <dbReference type="ARBA" id="ARBA00024679"/>
    </source>
</evidence>
<dbReference type="HAMAP" id="MF_01401">
    <property type="entry name" value="MsrA"/>
    <property type="match status" value="1"/>
</dbReference>
<evidence type="ECO:0000256" key="8">
    <source>
        <dbReference type="RuleBase" id="RU365044"/>
    </source>
</evidence>
<keyword evidence="8" id="KW-0479">Metal-binding</keyword>
<dbReference type="EC" id="1.8.4.12" evidence="8"/>
<accession>A0A0A1TY14</accession>
<comment type="similarity">
    <text evidence="4">In the N-terminal section; belongs to the MsrA Met sulfoxide reductase family.</text>
</comment>
<dbReference type="InterPro" id="IPR036509">
    <property type="entry name" value="Met_Sox_Rdtase_MsrA_sf"/>
</dbReference>
<dbReference type="NCBIfam" id="TIGR00401">
    <property type="entry name" value="msrA"/>
    <property type="match status" value="1"/>
</dbReference>
<dbReference type="Gene3D" id="2.170.150.20">
    <property type="entry name" value="Peptide methionine sulfoxide reductase"/>
    <property type="match status" value="1"/>
</dbReference>
<dbReference type="SUPFAM" id="SSF55068">
    <property type="entry name" value="Peptide methionine sulfoxide reductase"/>
    <property type="match status" value="1"/>
</dbReference>
<comment type="similarity">
    <text evidence="3">In the C-terminal section; belongs to the MsrB Met sulfoxide reductase family.</text>
</comment>
<dbReference type="PANTHER" id="PTHR10173:SF59">
    <property type="entry name" value="PEPTIDE METHIONINE SULFOXIDE REDUCTASE MSRA_MSRB"/>
    <property type="match status" value="1"/>
</dbReference>
<dbReference type="GO" id="GO:0046872">
    <property type="term" value="F:metal ion binding"/>
    <property type="evidence" value="ECO:0007669"/>
    <property type="project" value="UniProtKB-KW"/>
</dbReference>
<dbReference type="GO" id="GO:0030091">
    <property type="term" value="P:protein repair"/>
    <property type="evidence" value="ECO:0007669"/>
    <property type="project" value="InterPro"/>
</dbReference>
<evidence type="ECO:0000259" key="9">
    <source>
        <dbReference type="PROSITE" id="PS51790"/>
    </source>
</evidence>
<dbReference type="InterPro" id="IPR002579">
    <property type="entry name" value="Met_Sox_Rdtase_MsrB_dom"/>
</dbReference>
<name>A0A0A1TY14_ENTIV</name>
<dbReference type="Gene3D" id="3.30.1060.10">
    <property type="entry name" value="Peptide methionine sulphoxide reductase MsrA"/>
    <property type="match status" value="1"/>
</dbReference>
<organism evidence="10 11">
    <name type="scientific">Entamoeba invadens IP1</name>
    <dbReference type="NCBI Taxonomy" id="370355"/>
    <lineage>
        <taxon>Eukaryota</taxon>
        <taxon>Amoebozoa</taxon>
        <taxon>Evosea</taxon>
        <taxon>Archamoebae</taxon>
        <taxon>Mastigamoebida</taxon>
        <taxon>Entamoebidae</taxon>
        <taxon>Entamoeba</taxon>
    </lineage>
</organism>
<dbReference type="KEGG" id="eiv:EIN_115060"/>
<sequence>MIKTAIFAGGCFWCMVKPFDTYPGVKSVEVGYTGGTTVNPTYDDVCTGNTGHREAVQIVYDESQMPYRELLEIYFLSIDPTDGDGQFADKGESYKTAIYYSDEAQRKEAETYIEALQLSGRYDRPIKVQLVQAKPFYRAEEYHQNYYKTHHNHYERYYEGSGRKNQVERNKAKFLEKKEKSALKSKLTPLQYQVTQESGTEPPFTNEYDHTFEDGIYVDVVTGKPLFSSKDKFDSGCGWPAFTKPIHPLSLYEKTDESHGMRRVEVRSSSGDSHLGHVFEDGPLEMGGLRYCINSASLRFIPKDKLEENGLGKYREQFK</sequence>
<comment type="similarity">
    <text evidence="1">Belongs to the MsrA Met sulfoxide reductase family.</text>
</comment>
<gene>
    <name evidence="10" type="ORF">EIN_115060</name>
</gene>
<dbReference type="NCBIfam" id="TIGR00357">
    <property type="entry name" value="peptide-methionine (R)-S-oxide reductase MsrB"/>
    <property type="match status" value="1"/>
</dbReference>
<protein>
    <recommendedName>
        <fullName evidence="8">Peptide-methionine (R)-S-oxide reductase</fullName>
        <ecNumber evidence="8">1.8.4.12</ecNumber>
    </recommendedName>
</protein>
<comment type="function">
    <text evidence="7">Has an important function as a repair enzyme for proteins that have been inactivated by oxidation. Catalyzes the reversible oxidation-reduction of methionine sulfoxide in proteins to methionine.</text>
</comment>
<proteinExistence type="inferred from homology"/>